<dbReference type="SUPFAM" id="SSF51658">
    <property type="entry name" value="Xylose isomerase-like"/>
    <property type="match status" value="1"/>
</dbReference>
<evidence type="ECO:0000313" key="10">
    <source>
        <dbReference type="Proteomes" id="UP000500938"/>
    </source>
</evidence>
<dbReference type="PANTHER" id="PTHR21445">
    <property type="entry name" value="ENDONUCLEASE IV ENDODEOXYRIBONUCLEASE IV"/>
    <property type="match status" value="1"/>
</dbReference>
<dbReference type="Pfam" id="PF01261">
    <property type="entry name" value="AP_endonuc_2"/>
    <property type="match status" value="1"/>
</dbReference>
<keyword evidence="6" id="KW-0862">Zinc</keyword>
<dbReference type="GO" id="GO:0006284">
    <property type="term" value="P:base-excision repair"/>
    <property type="evidence" value="ECO:0007669"/>
    <property type="project" value="TreeGrafter"/>
</dbReference>
<dbReference type="InterPro" id="IPR013022">
    <property type="entry name" value="Xyl_isomerase-like_TIM-brl"/>
</dbReference>
<evidence type="ECO:0000256" key="5">
    <source>
        <dbReference type="ARBA" id="ARBA00022801"/>
    </source>
</evidence>
<evidence type="ECO:0000256" key="7">
    <source>
        <dbReference type="ARBA" id="ARBA00023204"/>
    </source>
</evidence>
<dbReference type="InterPro" id="IPR018246">
    <property type="entry name" value="AP_endonuc_F2_Zn_BS"/>
</dbReference>
<comment type="cofactor">
    <cofactor evidence="1">
        <name>Zn(2+)</name>
        <dbReference type="ChEBI" id="CHEBI:29105"/>
    </cofactor>
</comment>
<evidence type="ECO:0000256" key="2">
    <source>
        <dbReference type="ARBA" id="ARBA00005340"/>
    </source>
</evidence>
<accession>A0A6M4IU77</accession>
<evidence type="ECO:0000259" key="8">
    <source>
        <dbReference type="Pfam" id="PF01261"/>
    </source>
</evidence>
<name>A0A6M4IU77_9BACT</name>
<dbReference type="InterPro" id="IPR036237">
    <property type="entry name" value="Xyl_isomerase-like_sf"/>
</dbReference>
<dbReference type="GO" id="GO:0008270">
    <property type="term" value="F:zinc ion binding"/>
    <property type="evidence" value="ECO:0007669"/>
    <property type="project" value="InterPro"/>
</dbReference>
<dbReference type="KEGG" id="ggr:HKW67_20515"/>
<organism evidence="9 10">
    <name type="scientific">Gemmatimonas groenlandica</name>
    <dbReference type="NCBI Taxonomy" id="2732249"/>
    <lineage>
        <taxon>Bacteria</taxon>
        <taxon>Pseudomonadati</taxon>
        <taxon>Gemmatimonadota</taxon>
        <taxon>Gemmatimonadia</taxon>
        <taxon>Gemmatimonadales</taxon>
        <taxon>Gemmatimonadaceae</taxon>
        <taxon>Gemmatimonas</taxon>
    </lineage>
</organism>
<dbReference type="SMART" id="SM00518">
    <property type="entry name" value="AP2Ec"/>
    <property type="match status" value="1"/>
</dbReference>
<keyword evidence="3" id="KW-0479">Metal-binding</keyword>
<dbReference type="RefSeq" id="WP_171227170.1">
    <property type="nucleotide sequence ID" value="NZ_CP053085.1"/>
</dbReference>
<evidence type="ECO:0000256" key="1">
    <source>
        <dbReference type="ARBA" id="ARBA00001947"/>
    </source>
</evidence>
<keyword evidence="7" id="KW-0234">DNA repair</keyword>
<keyword evidence="4" id="KW-0227">DNA damage</keyword>
<evidence type="ECO:0000256" key="4">
    <source>
        <dbReference type="ARBA" id="ARBA00022763"/>
    </source>
</evidence>
<dbReference type="CDD" id="cd00019">
    <property type="entry name" value="AP2Ec"/>
    <property type="match status" value="1"/>
</dbReference>
<dbReference type="InterPro" id="IPR001719">
    <property type="entry name" value="AP_endonuc_2"/>
</dbReference>
<keyword evidence="5" id="KW-0378">Hydrolase</keyword>
<dbReference type="EMBL" id="CP053085">
    <property type="protein sequence ID" value="QJR37735.1"/>
    <property type="molecule type" value="Genomic_DNA"/>
</dbReference>
<dbReference type="GO" id="GO:0008081">
    <property type="term" value="F:phosphoric diester hydrolase activity"/>
    <property type="evidence" value="ECO:0007669"/>
    <property type="project" value="TreeGrafter"/>
</dbReference>
<sequence>MSLLLGAHCIDTGGIPMAARRAGKAGMQSLQIFSAIPKFYNDKVGVKPDRLARYQEALAEAGIRPEHVIVHAAYVINCATPDEEKWNRAAAALAKEFERSTALGVAGVCFHPGAATDGDREAAIARVSEAMRRALKAVPASHTRLLIENTAGAGTTVGRTPEEVGAMLAGIPAADRARTGYGLDTCHLFASGYPIATSRADLTRVLDEFEAATGEPPAFFHLNDSEGALGSNRDRHALIGEGLIGADAFSWLLHDRRAKGVPLILETPQEHADIAEDDDTPDPWDVRSVALLRALAKEPPRG</sequence>
<evidence type="ECO:0000313" key="9">
    <source>
        <dbReference type="EMBL" id="QJR37735.1"/>
    </source>
</evidence>
<dbReference type="PANTHER" id="PTHR21445:SF0">
    <property type="entry name" value="APURINIC-APYRIMIDINIC ENDONUCLEASE"/>
    <property type="match status" value="1"/>
</dbReference>
<feature type="domain" description="Xylose isomerase-like TIM barrel" evidence="8">
    <location>
        <begin position="21"/>
        <end position="276"/>
    </location>
</feature>
<dbReference type="Proteomes" id="UP000500938">
    <property type="component" value="Chromosome"/>
</dbReference>
<dbReference type="GO" id="GO:0003906">
    <property type="term" value="F:DNA-(apurinic or apyrimidinic site) endonuclease activity"/>
    <property type="evidence" value="ECO:0007669"/>
    <property type="project" value="TreeGrafter"/>
</dbReference>
<comment type="similarity">
    <text evidence="2">Belongs to the AP endonuclease 2 family.</text>
</comment>
<gene>
    <name evidence="9" type="ORF">HKW67_20515</name>
</gene>
<proteinExistence type="inferred from homology"/>
<dbReference type="AlphaFoldDB" id="A0A6M4IU77"/>
<dbReference type="PROSITE" id="PS51432">
    <property type="entry name" value="AP_NUCLEASE_F2_4"/>
    <property type="match status" value="1"/>
</dbReference>
<dbReference type="NCBIfam" id="TIGR00587">
    <property type="entry name" value="nfo"/>
    <property type="match status" value="1"/>
</dbReference>
<dbReference type="GO" id="GO:0003677">
    <property type="term" value="F:DNA binding"/>
    <property type="evidence" value="ECO:0007669"/>
    <property type="project" value="InterPro"/>
</dbReference>
<protein>
    <submittedName>
        <fullName evidence="9">Deoxyribonuclease IV</fullName>
    </submittedName>
</protein>
<evidence type="ECO:0000256" key="6">
    <source>
        <dbReference type="ARBA" id="ARBA00022833"/>
    </source>
</evidence>
<reference evidence="9 10" key="1">
    <citation type="submission" date="2020-05" db="EMBL/GenBank/DDBJ databases">
        <title>Complete genome sequence of Gemmatimonas greenlandica TET16.</title>
        <authorList>
            <person name="Zeng Y."/>
        </authorList>
    </citation>
    <scope>NUCLEOTIDE SEQUENCE [LARGE SCALE GENOMIC DNA]</scope>
    <source>
        <strain evidence="9 10">TET16</strain>
    </source>
</reference>
<dbReference type="PROSITE" id="PS00731">
    <property type="entry name" value="AP_NUCLEASE_F2_3"/>
    <property type="match status" value="1"/>
</dbReference>
<dbReference type="Gene3D" id="3.20.20.150">
    <property type="entry name" value="Divalent-metal-dependent TIM barrel enzymes"/>
    <property type="match status" value="1"/>
</dbReference>
<evidence type="ECO:0000256" key="3">
    <source>
        <dbReference type="ARBA" id="ARBA00022723"/>
    </source>
</evidence>
<keyword evidence="10" id="KW-1185">Reference proteome</keyword>